<reference evidence="1 2" key="1">
    <citation type="journal article" date="2021" name="Hortic Res">
        <title>High-quality reference genome and annotation aids understanding of berry development for evergreen blueberry (Vaccinium darrowii).</title>
        <authorList>
            <person name="Yu J."/>
            <person name="Hulse-Kemp A.M."/>
            <person name="Babiker E."/>
            <person name="Staton M."/>
        </authorList>
    </citation>
    <scope>NUCLEOTIDE SEQUENCE [LARGE SCALE GENOMIC DNA]</scope>
    <source>
        <strain evidence="2">cv. NJ 8807/NJ 8810</strain>
        <tissue evidence="1">Young leaf</tissue>
    </source>
</reference>
<sequence>MFDGGIYNVIGPRTTLFAGFSKSALALTSSGNRLQFPNNGQNINVAASPLENLTPERPKTQPPPFPPPSLPSISLTSFLTHFSQPTICTQLKLKQHRKNVDSSIESERGSAQQIRCSAHEHQCRQGLARRSQDQSRPQRHHQDACWWIWGH</sequence>
<gene>
    <name evidence="1" type="ORF">Vadar_016929</name>
</gene>
<proteinExistence type="predicted"/>
<protein>
    <submittedName>
        <fullName evidence="1">Uncharacterized protein</fullName>
    </submittedName>
</protein>
<evidence type="ECO:0000313" key="2">
    <source>
        <dbReference type="Proteomes" id="UP000828048"/>
    </source>
</evidence>
<dbReference type="Proteomes" id="UP000828048">
    <property type="component" value="Chromosome 5"/>
</dbReference>
<accession>A0ACB7XZM0</accession>
<comment type="caution">
    <text evidence="1">The sequence shown here is derived from an EMBL/GenBank/DDBJ whole genome shotgun (WGS) entry which is preliminary data.</text>
</comment>
<dbReference type="EMBL" id="CM037155">
    <property type="protein sequence ID" value="KAH7846683.1"/>
    <property type="molecule type" value="Genomic_DNA"/>
</dbReference>
<organism evidence="1 2">
    <name type="scientific">Vaccinium darrowii</name>
    <dbReference type="NCBI Taxonomy" id="229202"/>
    <lineage>
        <taxon>Eukaryota</taxon>
        <taxon>Viridiplantae</taxon>
        <taxon>Streptophyta</taxon>
        <taxon>Embryophyta</taxon>
        <taxon>Tracheophyta</taxon>
        <taxon>Spermatophyta</taxon>
        <taxon>Magnoliopsida</taxon>
        <taxon>eudicotyledons</taxon>
        <taxon>Gunneridae</taxon>
        <taxon>Pentapetalae</taxon>
        <taxon>asterids</taxon>
        <taxon>Ericales</taxon>
        <taxon>Ericaceae</taxon>
        <taxon>Vaccinioideae</taxon>
        <taxon>Vaccinieae</taxon>
        <taxon>Vaccinium</taxon>
    </lineage>
</organism>
<evidence type="ECO:0000313" key="1">
    <source>
        <dbReference type="EMBL" id="KAH7846683.1"/>
    </source>
</evidence>
<keyword evidence="2" id="KW-1185">Reference proteome</keyword>
<name>A0ACB7XZM0_9ERIC</name>